<dbReference type="GO" id="GO:0016491">
    <property type="term" value="F:oxidoreductase activity"/>
    <property type="evidence" value="ECO:0007669"/>
    <property type="project" value="UniProtKB-KW"/>
</dbReference>
<dbReference type="CDD" id="cd05233">
    <property type="entry name" value="SDR_c"/>
    <property type="match status" value="1"/>
</dbReference>
<dbReference type="EMBL" id="CAEZTT010000056">
    <property type="protein sequence ID" value="CAB4576367.1"/>
    <property type="molecule type" value="Genomic_DNA"/>
</dbReference>
<keyword evidence="2" id="KW-0560">Oxidoreductase</keyword>
<dbReference type="PRINTS" id="PR00081">
    <property type="entry name" value="GDHRDH"/>
</dbReference>
<organism evidence="3">
    <name type="scientific">freshwater metagenome</name>
    <dbReference type="NCBI Taxonomy" id="449393"/>
    <lineage>
        <taxon>unclassified sequences</taxon>
        <taxon>metagenomes</taxon>
        <taxon>ecological metagenomes</taxon>
    </lineage>
</organism>
<dbReference type="Pfam" id="PF13561">
    <property type="entry name" value="adh_short_C2"/>
    <property type="match status" value="1"/>
</dbReference>
<proteinExistence type="inferred from homology"/>
<dbReference type="AlphaFoldDB" id="A0A6J6EJV0"/>
<dbReference type="SUPFAM" id="SSF51735">
    <property type="entry name" value="NAD(P)-binding Rossmann-fold domains"/>
    <property type="match status" value="1"/>
</dbReference>
<dbReference type="PRINTS" id="PR00080">
    <property type="entry name" value="SDRFAMILY"/>
</dbReference>
<dbReference type="PANTHER" id="PTHR24321:SF8">
    <property type="entry name" value="ESTRADIOL 17-BETA-DEHYDROGENASE 8-RELATED"/>
    <property type="match status" value="1"/>
</dbReference>
<accession>A0A6J6EJV0</accession>
<dbReference type="PANTHER" id="PTHR24321">
    <property type="entry name" value="DEHYDROGENASES, SHORT CHAIN"/>
    <property type="match status" value="1"/>
</dbReference>
<protein>
    <submittedName>
        <fullName evidence="3">Unannotated protein</fullName>
    </submittedName>
</protein>
<dbReference type="FunFam" id="3.40.50.720:FF:000084">
    <property type="entry name" value="Short-chain dehydrogenase reductase"/>
    <property type="match status" value="1"/>
</dbReference>
<dbReference type="Gene3D" id="3.40.50.720">
    <property type="entry name" value="NAD(P)-binding Rossmann-like Domain"/>
    <property type="match status" value="1"/>
</dbReference>
<evidence type="ECO:0000313" key="3">
    <source>
        <dbReference type="EMBL" id="CAB4576367.1"/>
    </source>
</evidence>
<gene>
    <name evidence="3" type="ORF">UFOPK1726_00592</name>
</gene>
<comment type="similarity">
    <text evidence="1">Belongs to the short-chain dehydrogenases/reductases (SDR) family.</text>
</comment>
<sequence length="257" mass="27499">MILQNRFAGKVCIVTGAESGIGNATATRFAEEGAIVFGLGLDQTQGLSWQEDQQEKKRKVTFLKVDVSNQSEVKEAIEQIVKGQNRIDVLVNNAGVFDYHKIEDLTEDTWDRVMAVNVKSMYLTSKYCIPAMRPNGGAIINIASVHAFATMDSVPVYAASKGAVVALSRQMAIDYIQDGIRVNSVVVGGVNTAMSHKHASSLGKTLDELGFVQDPRVLGRTADPAEIAAGITYLASDDASFVVGSAFLIDGGLTANL</sequence>
<evidence type="ECO:0000256" key="1">
    <source>
        <dbReference type="ARBA" id="ARBA00006484"/>
    </source>
</evidence>
<dbReference type="InterPro" id="IPR020904">
    <property type="entry name" value="Sc_DH/Rdtase_CS"/>
</dbReference>
<dbReference type="PROSITE" id="PS00061">
    <property type="entry name" value="ADH_SHORT"/>
    <property type="match status" value="1"/>
</dbReference>
<dbReference type="InterPro" id="IPR036291">
    <property type="entry name" value="NAD(P)-bd_dom_sf"/>
</dbReference>
<reference evidence="3" key="1">
    <citation type="submission" date="2020-05" db="EMBL/GenBank/DDBJ databases">
        <authorList>
            <person name="Chiriac C."/>
            <person name="Salcher M."/>
            <person name="Ghai R."/>
            <person name="Kavagutti S V."/>
        </authorList>
    </citation>
    <scope>NUCLEOTIDE SEQUENCE</scope>
</reference>
<name>A0A6J6EJV0_9ZZZZ</name>
<evidence type="ECO:0000256" key="2">
    <source>
        <dbReference type="ARBA" id="ARBA00023002"/>
    </source>
</evidence>
<dbReference type="InterPro" id="IPR002347">
    <property type="entry name" value="SDR_fam"/>
</dbReference>